<proteinExistence type="predicted"/>
<dbReference type="EMBL" id="RKLT01000013">
    <property type="protein sequence ID" value="MBX0297010.1"/>
    <property type="molecule type" value="Genomic_DNA"/>
</dbReference>
<dbReference type="AlphaFoldDB" id="A0AAW4PHU6"/>
<comment type="caution">
    <text evidence="1">The sequence shown here is derived from an EMBL/GenBank/DDBJ whole genome shotgun (WGS) entry which is preliminary data.</text>
</comment>
<keyword evidence="2" id="KW-1185">Reference proteome</keyword>
<name>A0AAW4PHU6_9EURY</name>
<protein>
    <submittedName>
        <fullName evidence="1">Uncharacterized protein</fullName>
    </submittedName>
</protein>
<dbReference type="RefSeq" id="WP_220581603.1">
    <property type="nucleotide sequence ID" value="NZ_RKLT01000013.1"/>
</dbReference>
<dbReference type="Proteomes" id="UP001430455">
    <property type="component" value="Unassembled WGS sequence"/>
</dbReference>
<gene>
    <name evidence="1" type="ORF">EGH23_19200</name>
</gene>
<evidence type="ECO:0000313" key="1">
    <source>
        <dbReference type="EMBL" id="MBX0297010.1"/>
    </source>
</evidence>
<organism evidence="1 2">
    <name type="scientific">Haloarcula nitratireducens</name>
    <dbReference type="NCBI Taxonomy" id="2487749"/>
    <lineage>
        <taxon>Archaea</taxon>
        <taxon>Methanobacteriati</taxon>
        <taxon>Methanobacteriota</taxon>
        <taxon>Stenosarchaea group</taxon>
        <taxon>Halobacteria</taxon>
        <taxon>Halobacteriales</taxon>
        <taxon>Haloarculaceae</taxon>
        <taxon>Haloarcula</taxon>
    </lineage>
</organism>
<reference evidence="1 2" key="1">
    <citation type="submission" date="2021-06" db="EMBL/GenBank/DDBJ databases">
        <title>Halomicroarcula sp. a new haloarchaeum isolated from saline soil.</title>
        <authorList>
            <person name="Duran-Viseras A."/>
            <person name="Sanchez-Porro C."/>
            <person name="Ventosa A."/>
        </authorList>
    </citation>
    <scope>NUCLEOTIDE SEQUENCE [LARGE SCALE GENOMIC DNA]</scope>
    <source>
        <strain evidence="1 2">F27</strain>
    </source>
</reference>
<accession>A0AAW4PHU6</accession>
<sequence length="59" mass="6267">MPPEGYQTITVSEETAALLAAVMEEYSVESKAAAVDVAATIALERDEAELARLLAEQLS</sequence>
<evidence type="ECO:0000313" key="2">
    <source>
        <dbReference type="Proteomes" id="UP001430455"/>
    </source>
</evidence>